<dbReference type="Proteomes" id="UP000041254">
    <property type="component" value="Unassembled WGS sequence"/>
</dbReference>
<name>A0A0G4ENP4_VITBC</name>
<protein>
    <submittedName>
        <fullName evidence="2">Uncharacterized protein</fullName>
    </submittedName>
</protein>
<evidence type="ECO:0000313" key="3">
    <source>
        <dbReference type="Proteomes" id="UP000041254"/>
    </source>
</evidence>
<dbReference type="EMBL" id="CDMY01000271">
    <property type="protein sequence ID" value="CEL98478.1"/>
    <property type="molecule type" value="Genomic_DNA"/>
</dbReference>
<feature type="compositionally biased region" description="Basic and acidic residues" evidence="1">
    <location>
        <begin position="23"/>
        <end position="37"/>
    </location>
</feature>
<keyword evidence="3" id="KW-1185">Reference proteome</keyword>
<gene>
    <name evidence="2" type="ORF">Vbra_5264</name>
</gene>
<evidence type="ECO:0000313" key="2">
    <source>
        <dbReference type="EMBL" id="CEL98478.1"/>
    </source>
</evidence>
<sequence>MFELGLSRPKPPVSEPPQRNLRRRLDIPHASTEEREATGAVAAARRRLDDVGQRMDTLNARAKEVFALKCSKEASGLEETVAERVSVHYKCCLKLLKAASVMSQGLEPQKQLIQRAHTKCDFIAETLNLPVVTPALLCDLPEPLWYRFLSPLLGTQSVLVDLARAHPSLHSLSRRQPMHRTVVIRSRSCVRMTWEQSREWLHLFSRTEAMVIRAAPTVQLVMLVERAAATLKSLEACCRGQRGDAIRLPYPRDFFRLTKVKVSGGWVSIAHHRNWTTRPLEELDVEVGSYSVPNMQAHFDMDGAS</sequence>
<dbReference type="PhylomeDB" id="A0A0G4ENP4"/>
<reference evidence="2 3" key="1">
    <citation type="submission" date="2014-11" db="EMBL/GenBank/DDBJ databases">
        <authorList>
            <person name="Zhu J."/>
            <person name="Qi W."/>
            <person name="Song R."/>
        </authorList>
    </citation>
    <scope>NUCLEOTIDE SEQUENCE [LARGE SCALE GENOMIC DNA]</scope>
</reference>
<feature type="region of interest" description="Disordered" evidence="1">
    <location>
        <begin position="1"/>
        <end position="39"/>
    </location>
</feature>
<accession>A0A0G4ENP4</accession>
<dbReference type="VEuPathDB" id="CryptoDB:Vbra_5264"/>
<evidence type="ECO:0000256" key="1">
    <source>
        <dbReference type="SAM" id="MobiDB-lite"/>
    </source>
</evidence>
<dbReference type="InParanoid" id="A0A0G4ENP4"/>
<proteinExistence type="predicted"/>
<dbReference type="AlphaFoldDB" id="A0A0G4ENP4"/>
<organism evidence="2 3">
    <name type="scientific">Vitrella brassicaformis (strain CCMP3155)</name>
    <dbReference type="NCBI Taxonomy" id="1169540"/>
    <lineage>
        <taxon>Eukaryota</taxon>
        <taxon>Sar</taxon>
        <taxon>Alveolata</taxon>
        <taxon>Colpodellida</taxon>
        <taxon>Vitrellaceae</taxon>
        <taxon>Vitrella</taxon>
    </lineage>
</organism>